<dbReference type="EMBL" id="JAVRHK010000010">
    <property type="protein sequence ID" value="MDT0677662.1"/>
    <property type="molecule type" value="Genomic_DNA"/>
</dbReference>
<dbReference type="PRINTS" id="PR00032">
    <property type="entry name" value="HTHARAC"/>
</dbReference>
<evidence type="ECO:0000256" key="2">
    <source>
        <dbReference type="ARBA" id="ARBA00023125"/>
    </source>
</evidence>
<name>A0ABU3D808_9FLAO</name>
<gene>
    <name evidence="5" type="ORF">RM539_13825</name>
</gene>
<proteinExistence type="predicted"/>
<dbReference type="InterPro" id="IPR009057">
    <property type="entry name" value="Homeodomain-like_sf"/>
</dbReference>
<dbReference type="SUPFAM" id="SSF46689">
    <property type="entry name" value="Homeodomain-like"/>
    <property type="match status" value="1"/>
</dbReference>
<evidence type="ECO:0000256" key="3">
    <source>
        <dbReference type="ARBA" id="ARBA00023163"/>
    </source>
</evidence>
<evidence type="ECO:0000256" key="1">
    <source>
        <dbReference type="ARBA" id="ARBA00023015"/>
    </source>
</evidence>
<dbReference type="PANTHER" id="PTHR43280:SF32">
    <property type="entry name" value="TRANSCRIPTIONAL REGULATORY PROTEIN"/>
    <property type="match status" value="1"/>
</dbReference>
<keyword evidence="3" id="KW-0804">Transcription</keyword>
<dbReference type="SMART" id="SM00342">
    <property type="entry name" value="HTH_ARAC"/>
    <property type="match status" value="1"/>
</dbReference>
<comment type="caution">
    <text evidence="5">The sequence shown here is derived from an EMBL/GenBank/DDBJ whole genome shotgun (WGS) entry which is preliminary data.</text>
</comment>
<evidence type="ECO:0000313" key="6">
    <source>
        <dbReference type="Proteomes" id="UP001262582"/>
    </source>
</evidence>
<organism evidence="5 6">
    <name type="scientific">Autumnicola musiva</name>
    <dbReference type="NCBI Taxonomy" id="3075589"/>
    <lineage>
        <taxon>Bacteria</taxon>
        <taxon>Pseudomonadati</taxon>
        <taxon>Bacteroidota</taxon>
        <taxon>Flavobacteriia</taxon>
        <taxon>Flavobacteriales</taxon>
        <taxon>Flavobacteriaceae</taxon>
        <taxon>Autumnicola</taxon>
    </lineage>
</organism>
<keyword evidence="2" id="KW-0238">DNA-binding</keyword>
<dbReference type="Gene3D" id="1.10.10.60">
    <property type="entry name" value="Homeodomain-like"/>
    <property type="match status" value="1"/>
</dbReference>
<accession>A0ABU3D808</accession>
<dbReference type="PANTHER" id="PTHR43280">
    <property type="entry name" value="ARAC-FAMILY TRANSCRIPTIONAL REGULATOR"/>
    <property type="match status" value="1"/>
</dbReference>
<reference evidence="5 6" key="1">
    <citation type="submission" date="2023-09" db="EMBL/GenBank/DDBJ databases">
        <authorList>
            <person name="Rey-Velasco X."/>
        </authorList>
    </citation>
    <scope>NUCLEOTIDE SEQUENCE [LARGE SCALE GENOMIC DNA]</scope>
    <source>
        <strain evidence="5 6">F117</strain>
    </source>
</reference>
<feature type="domain" description="HTH araC/xylS-type" evidence="4">
    <location>
        <begin position="199"/>
        <end position="304"/>
    </location>
</feature>
<dbReference type="InterPro" id="IPR020449">
    <property type="entry name" value="Tscrpt_reg_AraC-type_HTH"/>
</dbReference>
<dbReference type="Proteomes" id="UP001262582">
    <property type="component" value="Unassembled WGS sequence"/>
</dbReference>
<dbReference type="Pfam" id="PF12833">
    <property type="entry name" value="HTH_18"/>
    <property type="match status" value="1"/>
</dbReference>
<evidence type="ECO:0000313" key="5">
    <source>
        <dbReference type="EMBL" id="MDT0677662.1"/>
    </source>
</evidence>
<dbReference type="PROSITE" id="PS01124">
    <property type="entry name" value="HTH_ARAC_FAMILY_2"/>
    <property type="match status" value="1"/>
</dbReference>
<sequence>MPNKKPYRIKTISEFHRFRGLPASEHPLISVIDYASIKHSNENNSMSWVLDFYAISLKKSSHTKFKYGHQQCDFDEGSLFFMSPNQVFRVEVDKNHKPVNSGWLLLIHPEFIWGTALAKTIKQYDFFDYAINEALFLSPNEELTINSIVQNIKKEYRTSVDKFSKQIISTHIENLLSYSERFYNRQFVTREKTNHQILERLEKLLTDYFNSDDLIIKGLPSVLYVSEELNVSQSYLGSLLRVQTGQNTQQHIHNKLIEKAKERLSTTDLSISEVAYELGFEHSQSFSKLFKTKTNLSPLEFRHSFN</sequence>
<keyword evidence="1" id="KW-0805">Transcription regulation</keyword>
<evidence type="ECO:0000259" key="4">
    <source>
        <dbReference type="PROSITE" id="PS01124"/>
    </source>
</evidence>
<protein>
    <submittedName>
        <fullName evidence="5">Helix-turn-helix transcriptional regulator</fullName>
    </submittedName>
</protein>
<dbReference type="InterPro" id="IPR018060">
    <property type="entry name" value="HTH_AraC"/>
</dbReference>
<keyword evidence="6" id="KW-1185">Reference proteome</keyword>
<dbReference type="RefSeq" id="WP_311504008.1">
    <property type="nucleotide sequence ID" value="NZ_JAVRHK010000010.1"/>
</dbReference>